<comment type="caution">
    <text evidence="4">The sequence shown here is derived from an EMBL/GenBank/DDBJ whole genome shotgun (WGS) entry which is preliminary data.</text>
</comment>
<proteinExistence type="predicted"/>
<dbReference type="Pfam" id="PF13778">
    <property type="entry name" value="DUF4174"/>
    <property type="match status" value="1"/>
</dbReference>
<evidence type="ECO:0000313" key="5">
    <source>
        <dbReference type="EMBL" id="MEE1973933.1"/>
    </source>
</evidence>
<dbReference type="Proteomes" id="UP000323188">
    <property type="component" value="Unassembled WGS sequence"/>
</dbReference>
<evidence type="ECO:0000313" key="6">
    <source>
        <dbReference type="Proteomes" id="UP000323188"/>
    </source>
</evidence>
<protein>
    <submittedName>
        <fullName evidence="4">DUF4174 domain-containing protein</fullName>
    </submittedName>
</protein>
<feature type="domain" description="DUF4174" evidence="3">
    <location>
        <begin position="22"/>
        <end position="129"/>
    </location>
</feature>
<keyword evidence="1 2" id="KW-0732">Signal</keyword>
<reference evidence="5 7" key="2">
    <citation type="submission" date="2024-01" db="EMBL/GenBank/DDBJ databases">
        <title>Maribacter spp. originated from different algae showed divergent polysaccharides utilization ability.</title>
        <authorList>
            <person name="Wang H."/>
            <person name="Wu Y."/>
        </authorList>
    </citation>
    <scope>NUCLEOTIDE SEQUENCE [LARGE SCALE GENOMIC DNA]</scope>
    <source>
        <strain evidence="5 7">KPT27_14</strain>
    </source>
</reference>
<evidence type="ECO:0000259" key="3">
    <source>
        <dbReference type="Pfam" id="PF13778"/>
    </source>
</evidence>
<evidence type="ECO:0000256" key="1">
    <source>
        <dbReference type="ARBA" id="ARBA00022729"/>
    </source>
</evidence>
<dbReference type="RefSeq" id="WP_154920704.1">
    <property type="nucleotide sequence ID" value="NZ_JAZDDF010000010.1"/>
</dbReference>
<evidence type="ECO:0000256" key="2">
    <source>
        <dbReference type="SAM" id="SignalP"/>
    </source>
</evidence>
<evidence type="ECO:0000313" key="4">
    <source>
        <dbReference type="EMBL" id="KAA2215974.1"/>
    </source>
</evidence>
<keyword evidence="7" id="KW-1185">Reference proteome</keyword>
<dbReference type="EMBL" id="VUOE01000003">
    <property type="protein sequence ID" value="KAA2215974.1"/>
    <property type="molecule type" value="Genomic_DNA"/>
</dbReference>
<accession>A0A5B2TNV1</accession>
<evidence type="ECO:0000313" key="7">
    <source>
        <dbReference type="Proteomes" id="UP001343698"/>
    </source>
</evidence>
<gene>
    <name evidence="4" type="ORF">F0361_17455</name>
    <name evidence="5" type="ORF">V1H85_15835</name>
</gene>
<sequence length="135" mass="15642">MKILAAIITLLMSINTVYTQNLSDYQWNNRVLILSDATEEETLSNIAFKKVTHQMEACDERDVIVLFLRNNELTTPDGQKMSYKISLPTEFNGYLLIGKDGGIKMKEDYPLDLEKVFDRIDGMPMRRAEIRNKDY</sequence>
<reference evidence="4 6" key="1">
    <citation type="submission" date="2019-09" db="EMBL/GenBank/DDBJ databases">
        <authorList>
            <person name="Khan S.A."/>
            <person name="Jeon C.O."/>
            <person name="Chun B.H."/>
            <person name="Jeong S.E."/>
        </authorList>
    </citation>
    <scope>NUCLEOTIDE SEQUENCE [LARGE SCALE GENOMIC DNA]</scope>
    <source>
        <strain evidence="4 6">KCTC 42508</strain>
    </source>
</reference>
<dbReference type="Proteomes" id="UP001343698">
    <property type="component" value="Unassembled WGS sequence"/>
</dbReference>
<name>A0A5B2TNV1_9FLAO</name>
<dbReference type="AlphaFoldDB" id="A0A5B2TNV1"/>
<organism evidence="4 6">
    <name type="scientific">Maribacter flavus</name>
    <dbReference type="NCBI Taxonomy" id="1658664"/>
    <lineage>
        <taxon>Bacteria</taxon>
        <taxon>Pseudomonadati</taxon>
        <taxon>Bacteroidota</taxon>
        <taxon>Flavobacteriia</taxon>
        <taxon>Flavobacteriales</taxon>
        <taxon>Flavobacteriaceae</taxon>
        <taxon>Maribacter</taxon>
    </lineage>
</organism>
<dbReference type="InterPro" id="IPR025232">
    <property type="entry name" value="DUF4174"/>
</dbReference>
<dbReference type="EMBL" id="JAZDDF010000010">
    <property type="protein sequence ID" value="MEE1973933.1"/>
    <property type="molecule type" value="Genomic_DNA"/>
</dbReference>
<feature type="signal peptide" evidence="2">
    <location>
        <begin position="1"/>
        <end position="19"/>
    </location>
</feature>
<feature type="chain" id="PRO_5022947205" evidence="2">
    <location>
        <begin position="20"/>
        <end position="135"/>
    </location>
</feature>